<dbReference type="Proteomes" id="UP001320159">
    <property type="component" value="Unassembled WGS sequence"/>
</dbReference>
<evidence type="ECO:0000256" key="5">
    <source>
        <dbReference type="ARBA" id="ARBA00023004"/>
    </source>
</evidence>
<dbReference type="Pfam" id="PF02754">
    <property type="entry name" value="CCG"/>
    <property type="match status" value="2"/>
</dbReference>
<dbReference type="InterPro" id="IPR051460">
    <property type="entry name" value="HdrC_iron-sulfur_subunit"/>
</dbReference>
<keyword evidence="5" id="KW-0408">Iron</keyword>
<dbReference type="PANTHER" id="PTHR43255:SF1">
    <property type="entry name" value="IRON-SULFUR-BINDING OXIDOREDUCTASE FADF-RELATED"/>
    <property type="match status" value="1"/>
</dbReference>
<dbReference type="AlphaFoldDB" id="A0AAP2RBM3"/>
<protein>
    <submittedName>
        <fullName evidence="8">(Fe-S)-binding protein</fullName>
    </submittedName>
</protein>
<keyword evidence="6" id="KW-0411">Iron-sulfur</keyword>
<evidence type="ECO:0000256" key="3">
    <source>
        <dbReference type="ARBA" id="ARBA00022723"/>
    </source>
</evidence>
<keyword evidence="2" id="KW-0004">4Fe-4S</keyword>
<dbReference type="SUPFAM" id="SSF46548">
    <property type="entry name" value="alpha-helical ferredoxin"/>
    <property type="match status" value="1"/>
</dbReference>
<dbReference type="PROSITE" id="PS51379">
    <property type="entry name" value="4FE4S_FER_2"/>
    <property type="match status" value="2"/>
</dbReference>
<dbReference type="RefSeq" id="WP_230741018.1">
    <property type="nucleotide sequence ID" value="NZ_PGCK01000003.1"/>
</dbReference>
<dbReference type="InterPro" id="IPR017896">
    <property type="entry name" value="4Fe4S_Fe-S-bd"/>
</dbReference>
<keyword evidence="4" id="KW-0560">Oxidoreductase</keyword>
<keyword evidence="3" id="KW-0479">Metal-binding</keyword>
<keyword evidence="9" id="KW-1185">Reference proteome</keyword>
<evidence type="ECO:0000256" key="2">
    <source>
        <dbReference type="ARBA" id="ARBA00022485"/>
    </source>
</evidence>
<dbReference type="InterPro" id="IPR009051">
    <property type="entry name" value="Helical_ferredxn"/>
</dbReference>
<dbReference type="PANTHER" id="PTHR43255">
    <property type="entry name" value="IRON-SULFUR-BINDING OXIDOREDUCTASE FADF-RELATED-RELATED"/>
    <property type="match status" value="1"/>
</dbReference>
<dbReference type="InterPro" id="IPR004017">
    <property type="entry name" value="Cys_rich_dom"/>
</dbReference>
<organism evidence="8 9">
    <name type="scientific">Methanooceanicella nereidis</name>
    <dbReference type="NCBI Taxonomy" id="2052831"/>
    <lineage>
        <taxon>Archaea</taxon>
        <taxon>Methanobacteriati</taxon>
        <taxon>Methanobacteriota</taxon>
        <taxon>Stenosarchaea group</taxon>
        <taxon>Methanomicrobia</taxon>
        <taxon>Methanocellales</taxon>
        <taxon>Methanocellaceae</taxon>
        <taxon>Methanooceanicella</taxon>
    </lineage>
</organism>
<comment type="caution">
    <text evidence="8">The sequence shown here is derived from an EMBL/GenBank/DDBJ whole genome shotgun (WGS) entry which is preliminary data.</text>
</comment>
<evidence type="ECO:0000256" key="1">
    <source>
        <dbReference type="ARBA" id="ARBA00007097"/>
    </source>
</evidence>
<reference evidence="8 9" key="1">
    <citation type="submission" date="2017-11" db="EMBL/GenBank/DDBJ databases">
        <title>Isolation and Characterization of Family Methanocellaceae Species from Potential Methane Hydrate Area Offshore Southwestern Taiwan.</title>
        <authorList>
            <person name="Zhang W.-L."/>
            <person name="Chen W.-C."/>
            <person name="Lai M.-C."/>
            <person name="Chen S.-C."/>
        </authorList>
    </citation>
    <scope>NUCLEOTIDE SEQUENCE [LARGE SCALE GENOMIC DNA]</scope>
    <source>
        <strain evidence="8 9">CWC-04</strain>
    </source>
</reference>
<name>A0AAP2RBM3_9EURY</name>
<evidence type="ECO:0000259" key="7">
    <source>
        <dbReference type="PROSITE" id="PS51379"/>
    </source>
</evidence>
<accession>A0AAP2RBM3</accession>
<dbReference type="Pfam" id="PF13183">
    <property type="entry name" value="Fer4_8"/>
    <property type="match status" value="1"/>
</dbReference>
<proteinExistence type="inferred from homology"/>
<evidence type="ECO:0000313" key="9">
    <source>
        <dbReference type="Proteomes" id="UP001320159"/>
    </source>
</evidence>
<dbReference type="GO" id="GO:0016491">
    <property type="term" value="F:oxidoreductase activity"/>
    <property type="evidence" value="ECO:0007669"/>
    <property type="project" value="UniProtKB-KW"/>
</dbReference>
<comment type="similarity">
    <text evidence="1">Belongs to the HdrC family.</text>
</comment>
<sequence length="348" mass="38698">MIQDHIEDILKCTRCGRCRVLCPVNDELRWESTNSRGRMLLARALSENVEPSAAMKDSFYTCLTCSICSATCPSGAKPDDVVEAARAELVSKNYVPEYYHAVLKSVESYGNPLNDESPRNAWIPEDLKATGRSDIIFWSGCLSSYRKRSSAIANLRILSRFGAKVLEDERCCGSPLLRLGGKAVTMEHNKRQIEKSGAKTIVTGCAGCYKTLKESYDLDVEVLHISQFLARNLDKLELNRLPFKVSYHDPCHLGRCMKVYEEPRIVINRVADLVEMKTSGKDARCCGGGGGVRRGYRDLSDRVAKKRLQDTPEGVEYIVTACPMCNTNLEDAGGKVIDISELLLISLI</sequence>
<dbReference type="PROSITE" id="PS00198">
    <property type="entry name" value="4FE4S_FER_1"/>
    <property type="match status" value="2"/>
</dbReference>
<dbReference type="GO" id="GO:0046872">
    <property type="term" value="F:metal ion binding"/>
    <property type="evidence" value="ECO:0007669"/>
    <property type="project" value="UniProtKB-KW"/>
</dbReference>
<evidence type="ECO:0000256" key="6">
    <source>
        <dbReference type="ARBA" id="ARBA00023014"/>
    </source>
</evidence>
<dbReference type="InterPro" id="IPR017900">
    <property type="entry name" value="4Fe4S_Fe_S_CS"/>
</dbReference>
<dbReference type="EMBL" id="PGCK01000003">
    <property type="protein sequence ID" value="MCD1294234.1"/>
    <property type="molecule type" value="Genomic_DNA"/>
</dbReference>
<dbReference type="GO" id="GO:0051539">
    <property type="term" value="F:4 iron, 4 sulfur cluster binding"/>
    <property type="evidence" value="ECO:0007669"/>
    <property type="project" value="UniProtKB-KW"/>
</dbReference>
<feature type="domain" description="4Fe-4S ferredoxin-type" evidence="7">
    <location>
        <begin position="2"/>
        <end position="33"/>
    </location>
</feature>
<evidence type="ECO:0000313" key="8">
    <source>
        <dbReference type="EMBL" id="MCD1294234.1"/>
    </source>
</evidence>
<gene>
    <name evidence="8" type="ORF">CUJ83_04390</name>
</gene>
<dbReference type="Gene3D" id="1.10.1060.10">
    <property type="entry name" value="Alpha-helical ferredoxin"/>
    <property type="match status" value="1"/>
</dbReference>
<dbReference type="GO" id="GO:0005886">
    <property type="term" value="C:plasma membrane"/>
    <property type="evidence" value="ECO:0007669"/>
    <property type="project" value="TreeGrafter"/>
</dbReference>
<feature type="domain" description="4Fe-4S ferredoxin-type" evidence="7">
    <location>
        <begin position="52"/>
        <end position="84"/>
    </location>
</feature>
<evidence type="ECO:0000256" key="4">
    <source>
        <dbReference type="ARBA" id="ARBA00023002"/>
    </source>
</evidence>